<keyword evidence="8" id="KW-0460">Magnesium</keyword>
<keyword evidence="5" id="KW-0808">Transferase</keyword>
<reference evidence="15" key="1">
    <citation type="submission" date="2015-12" db="EMBL/GenBank/DDBJ databases">
        <title>Update maize B73 reference genome by single molecule sequencing technologies.</title>
        <authorList>
            <consortium name="Maize Genome Sequencing Project"/>
            <person name="Ware D."/>
        </authorList>
    </citation>
    <scope>NUCLEOTIDE SEQUENCE [LARGE SCALE GENOMIC DNA]</scope>
    <source>
        <strain evidence="15">cv. B73</strain>
    </source>
</reference>
<evidence type="ECO:0000256" key="8">
    <source>
        <dbReference type="ARBA" id="ARBA00022842"/>
    </source>
</evidence>
<dbReference type="PANTHER" id="PTHR21404">
    <property type="entry name" value="HEN1"/>
    <property type="match status" value="1"/>
</dbReference>
<organism evidence="14 15">
    <name type="scientific">Zea mays</name>
    <name type="common">Maize</name>
    <dbReference type="NCBI Taxonomy" id="4577"/>
    <lineage>
        <taxon>Eukaryota</taxon>
        <taxon>Viridiplantae</taxon>
        <taxon>Streptophyta</taxon>
        <taxon>Embryophyta</taxon>
        <taxon>Tracheophyta</taxon>
        <taxon>Spermatophyta</taxon>
        <taxon>Magnoliopsida</taxon>
        <taxon>Liliopsida</taxon>
        <taxon>Poales</taxon>
        <taxon>Poaceae</taxon>
        <taxon>PACMAD clade</taxon>
        <taxon>Panicoideae</taxon>
        <taxon>Andropogonodae</taxon>
        <taxon>Andropogoneae</taxon>
        <taxon>Tripsacinae</taxon>
        <taxon>Zea</taxon>
    </lineage>
</organism>
<dbReference type="GO" id="GO:0003723">
    <property type="term" value="F:RNA binding"/>
    <property type="evidence" value="ECO:0007669"/>
    <property type="project" value="UniProtKB-KW"/>
</dbReference>
<dbReference type="GO" id="GO:0090486">
    <property type="term" value="F:small RNA 2'-O-methyltransferase activity"/>
    <property type="evidence" value="ECO:0007669"/>
    <property type="project" value="UniProtKB-EC"/>
</dbReference>
<comment type="cofactor">
    <cofactor evidence="1">
        <name>Mg(2+)</name>
        <dbReference type="ChEBI" id="CHEBI:18420"/>
    </cofactor>
</comment>
<evidence type="ECO:0000256" key="5">
    <source>
        <dbReference type="ARBA" id="ARBA00022679"/>
    </source>
</evidence>
<dbReference type="EnsemblPlants" id="Zm00001eb318280_T001">
    <property type="protein sequence ID" value="Zm00001eb318280_P001"/>
    <property type="gene ID" value="Zm00001eb318280"/>
</dbReference>
<dbReference type="Pfam" id="PF08242">
    <property type="entry name" value="Methyltransf_12"/>
    <property type="match status" value="1"/>
</dbReference>
<dbReference type="InterPro" id="IPR026610">
    <property type="entry name" value="Hen1"/>
</dbReference>
<dbReference type="SUPFAM" id="SSF53335">
    <property type="entry name" value="S-adenosyl-L-methionine-dependent methyltransferases"/>
    <property type="match status" value="1"/>
</dbReference>
<dbReference type="GO" id="GO:0008171">
    <property type="term" value="F:O-methyltransferase activity"/>
    <property type="evidence" value="ECO:0000318"/>
    <property type="project" value="GO_Central"/>
</dbReference>
<dbReference type="Gene3D" id="3.40.50.150">
    <property type="entry name" value="Vaccinia Virus protein VP39"/>
    <property type="match status" value="1"/>
</dbReference>
<keyword evidence="6" id="KW-0949">S-adenosyl-L-methionine</keyword>
<keyword evidence="15" id="KW-1185">Reference proteome</keyword>
<proteinExistence type="inferred from homology"/>
<dbReference type="Gramene" id="Zm00001eb318280_T001">
    <property type="protein sequence ID" value="Zm00001eb318280_P001"/>
    <property type="gene ID" value="Zm00001eb318280"/>
</dbReference>
<keyword evidence="9" id="KW-0694">RNA-binding</keyword>
<evidence type="ECO:0000256" key="7">
    <source>
        <dbReference type="ARBA" id="ARBA00022723"/>
    </source>
</evidence>
<comment type="catalytic activity">
    <reaction evidence="12">
        <text>small RNA 3'-end nucleotide + S-adenosyl-L-methionine = small RNA 3'-end 2'-O-methylnucleotide + S-adenosyl-L-homocysteine + H(+)</text>
        <dbReference type="Rhea" id="RHEA:37887"/>
        <dbReference type="Rhea" id="RHEA-COMP:10415"/>
        <dbReference type="Rhea" id="RHEA-COMP:10416"/>
        <dbReference type="ChEBI" id="CHEBI:15378"/>
        <dbReference type="ChEBI" id="CHEBI:57856"/>
        <dbReference type="ChEBI" id="CHEBI:59789"/>
        <dbReference type="ChEBI" id="CHEBI:74896"/>
        <dbReference type="ChEBI" id="CHEBI:74898"/>
        <dbReference type="EC" id="2.1.1.386"/>
    </reaction>
</comment>
<dbReference type="InterPro" id="IPR029063">
    <property type="entry name" value="SAM-dependent_MTases_sf"/>
</dbReference>
<dbReference type="Proteomes" id="UP000007305">
    <property type="component" value="Chromosome 7"/>
</dbReference>
<comment type="similarity">
    <text evidence="2">Belongs to the methyltransferase superfamily. HEN1 family.</text>
</comment>
<dbReference type="GO" id="GO:0046872">
    <property type="term" value="F:metal ion binding"/>
    <property type="evidence" value="ECO:0007669"/>
    <property type="project" value="UniProtKB-KW"/>
</dbReference>
<evidence type="ECO:0000256" key="1">
    <source>
        <dbReference type="ARBA" id="ARBA00001946"/>
    </source>
</evidence>
<reference evidence="14" key="3">
    <citation type="submission" date="2021-05" db="UniProtKB">
        <authorList>
            <consortium name="EnsemblPlants"/>
        </authorList>
    </citation>
    <scope>IDENTIFICATION</scope>
    <source>
        <strain evidence="14">cv. B73</strain>
    </source>
</reference>
<keyword evidence="4" id="KW-0489">Methyltransferase</keyword>
<evidence type="ECO:0000256" key="10">
    <source>
        <dbReference type="ARBA" id="ARBA00023158"/>
    </source>
</evidence>
<dbReference type="GO" id="GO:0001510">
    <property type="term" value="P:RNA methylation"/>
    <property type="evidence" value="ECO:0007669"/>
    <property type="project" value="InterPro"/>
</dbReference>
<accession>A0A804QBB4</accession>
<evidence type="ECO:0000256" key="12">
    <source>
        <dbReference type="ARBA" id="ARBA00048418"/>
    </source>
</evidence>
<reference evidence="14" key="2">
    <citation type="submission" date="2019-07" db="EMBL/GenBank/DDBJ databases">
        <authorList>
            <person name="Seetharam A."/>
            <person name="Woodhouse M."/>
            <person name="Cannon E."/>
        </authorList>
    </citation>
    <scope>NUCLEOTIDE SEQUENCE [LARGE SCALE GENOMIC DNA]</scope>
    <source>
        <strain evidence="14">cv. B73</strain>
    </source>
</reference>
<dbReference type="GO" id="GO:0034587">
    <property type="term" value="P:piRNA processing"/>
    <property type="evidence" value="ECO:0000318"/>
    <property type="project" value="GO_Central"/>
</dbReference>
<dbReference type="GO" id="GO:0030422">
    <property type="term" value="P:siRNA processing"/>
    <property type="evidence" value="ECO:0000318"/>
    <property type="project" value="GO_Central"/>
</dbReference>
<evidence type="ECO:0000256" key="3">
    <source>
        <dbReference type="ARBA" id="ARBA00021330"/>
    </source>
</evidence>
<protein>
    <recommendedName>
        <fullName evidence="3">Small RNA 2'-O-methyltransferase</fullName>
        <ecNumber evidence="11">2.1.1.386</ecNumber>
    </recommendedName>
</protein>
<evidence type="ECO:0000256" key="6">
    <source>
        <dbReference type="ARBA" id="ARBA00022691"/>
    </source>
</evidence>
<dbReference type="GO" id="GO:0005737">
    <property type="term" value="C:cytoplasm"/>
    <property type="evidence" value="ECO:0000318"/>
    <property type="project" value="GO_Central"/>
</dbReference>
<evidence type="ECO:0000313" key="14">
    <source>
        <dbReference type="EnsemblPlants" id="Zm00001eb318280_P001"/>
    </source>
</evidence>
<dbReference type="PANTHER" id="PTHR21404:SF3">
    <property type="entry name" value="SMALL RNA 2'-O-METHYLTRANSFERASE"/>
    <property type="match status" value="1"/>
</dbReference>
<evidence type="ECO:0000313" key="15">
    <source>
        <dbReference type="Proteomes" id="UP000007305"/>
    </source>
</evidence>
<sequence length="154" mass="17377">MEKALFSPPLSKQRVEFVVRHINELHVTTLVISPPNSLVHLWKILFFIAKMHFQVDFGCGSGSLLDSLLEHPTTLEKLVGVDISRKGLTRAAKSLHQKLSKKSTTQTNVPTDVLYDRSITDYDSRLYGFDIGTCLEVTDLTSWTFSIVFLFGFS</sequence>
<dbReference type="AlphaFoldDB" id="A0A804QBB4"/>
<name>A0A804QBB4_MAIZE</name>
<evidence type="ECO:0000256" key="9">
    <source>
        <dbReference type="ARBA" id="ARBA00022884"/>
    </source>
</evidence>
<keyword evidence="7" id="KW-0479">Metal-binding</keyword>
<evidence type="ECO:0000256" key="2">
    <source>
        <dbReference type="ARBA" id="ARBA00009026"/>
    </source>
</evidence>
<dbReference type="GO" id="GO:0008173">
    <property type="term" value="F:RNA methyltransferase activity"/>
    <property type="evidence" value="ECO:0000318"/>
    <property type="project" value="GO_Central"/>
</dbReference>
<evidence type="ECO:0000256" key="4">
    <source>
        <dbReference type="ARBA" id="ARBA00022603"/>
    </source>
</evidence>
<dbReference type="InParanoid" id="A0A804QBB4"/>
<dbReference type="GO" id="GO:0005634">
    <property type="term" value="C:nucleus"/>
    <property type="evidence" value="ECO:0000318"/>
    <property type="project" value="GO_Central"/>
</dbReference>
<feature type="domain" description="Methyltransferase type 12" evidence="13">
    <location>
        <begin position="55"/>
        <end position="137"/>
    </location>
</feature>
<dbReference type="InterPro" id="IPR013217">
    <property type="entry name" value="Methyltransf_12"/>
</dbReference>
<keyword evidence="10" id="KW-0943">RNA-mediated gene silencing</keyword>
<evidence type="ECO:0000256" key="11">
    <source>
        <dbReference type="ARBA" id="ARBA00035025"/>
    </source>
</evidence>
<evidence type="ECO:0000259" key="13">
    <source>
        <dbReference type="Pfam" id="PF08242"/>
    </source>
</evidence>
<dbReference type="EC" id="2.1.1.386" evidence="11"/>